<accession>A0A7R7EL43</accession>
<keyword evidence="2" id="KW-0378">Hydrolase</keyword>
<dbReference type="PANTHER" id="PTHR42951">
    <property type="entry name" value="METALLO-BETA-LACTAMASE DOMAIN-CONTAINING"/>
    <property type="match status" value="1"/>
</dbReference>
<dbReference type="AlphaFoldDB" id="A0A7R7EL43"/>
<proteinExistence type="predicted"/>
<dbReference type="RefSeq" id="WP_271712000.1">
    <property type="nucleotide sequence ID" value="NZ_AP024169.1"/>
</dbReference>
<name>A0A7R7EL43_9FIRM</name>
<reference evidence="2 3" key="1">
    <citation type="submission" date="2020-11" db="EMBL/GenBank/DDBJ databases">
        <title>Draft genome sequencing of a Lachnospiraceae strain isolated from anoxic soil subjected to BSD treatment.</title>
        <authorList>
            <person name="Uek A."/>
            <person name="Tonouchi A."/>
        </authorList>
    </citation>
    <scope>NUCLEOTIDE SEQUENCE [LARGE SCALE GENOMIC DNA]</scope>
    <source>
        <strain evidence="2 3">TB5</strain>
    </source>
</reference>
<dbReference type="Gene3D" id="3.60.15.10">
    <property type="entry name" value="Ribonuclease Z/Hydroxyacylglutathione hydrolase-like"/>
    <property type="match status" value="1"/>
</dbReference>
<evidence type="ECO:0000259" key="1">
    <source>
        <dbReference type="SMART" id="SM00849"/>
    </source>
</evidence>
<dbReference type="SMART" id="SM00849">
    <property type="entry name" value="Lactamase_B"/>
    <property type="match status" value="1"/>
</dbReference>
<organism evidence="2 3">
    <name type="scientific">Anaeromicropila herbilytica</name>
    <dbReference type="NCBI Taxonomy" id="2785025"/>
    <lineage>
        <taxon>Bacteria</taxon>
        <taxon>Bacillati</taxon>
        <taxon>Bacillota</taxon>
        <taxon>Clostridia</taxon>
        <taxon>Lachnospirales</taxon>
        <taxon>Lachnospiraceae</taxon>
        <taxon>Anaeromicropila</taxon>
    </lineage>
</organism>
<dbReference type="GO" id="GO:0016787">
    <property type="term" value="F:hydrolase activity"/>
    <property type="evidence" value="ECO:0007669"/>
    <property type="project" value="UniProtKB-KW"/>
</dbReference>
<dbReference type="InterPro" id="IPR001279">
    <property type="entry name" value="Metallo-B-lactamas"/>
</dbReference>
<sequence>MNSREYFQHEQIEKGLIRIIGMGNELSYLIIGSKKAALVDTGAGVGNIREYVESLTDLPIIVILTHAHIDHSAGSFYFNQVYMTAEDAKLLDMEFNNSQCNEMKNIIIQFVNATNPQIEELTMEEIVTPYKRKFELLSDGDVFDIGDISLEIIACPGHTKGSVMILIKELRIMIFGDSCNPNVWLHLPESTSVLEYRHSLLRIKSREVEYDRVLLSHFPRDINKVILDEIIDVCEEVMDGKCDEIPYECDECYNAYIAKKQSGEDYNIQADGIVGNIIYKK</sequence>
<dbReference type="InterPro" id="IPR036866">
    <property type="entry name" value="RibonucZ/Hydroxyglut_hydro"/>
</dbReference>
<dbReference type="Proteomes" id="UP000595897">
    <property type="component" value="Chromosome"/>
</dbReference>
<dbReference type="InterPro" id="IPR050855">
    <property type="entry name" value="NDM-1-like"/>
</dbReference>
<dbReference type="Pfam" id="PF00753">
    <property type="entry name" value="Lactamase_B"/>
    <property type="match status" value="1"/>
</dbReference>
<protein>
    <submittedName>
        <fullName evidence="2">MBL fold metallo-hydrolase</fullName>
    </submittedName>
</protein>
<keyword evidence="3" id="KW-1185">Reference proteome</keyword>
<feature type="domain" description="Metallo-beta-lactamase" evidence="1">
    <location>
        <begin position="24"/>
        <end position="217"/>
    </location>
</feature>
<evidence type="ECO:0000313" key="2">
    <source>
        <dbReference type="EMBL" id="BCN30840.1"/>
    </source>
</evidence>
<dbReference type="SUPFAM" id="SSF56281">
    <property type="entry name" value="Metallo-hydrolase/oxidoreductase"/>
    <property type="match status" value="1"/>
</dbReference>
<dbReference type="KEGG" id="ahb:bsdtb5_21350"/>
<evidence type="ECO:0000313" key="3">
    <source>
        <dbReference type="Proteomes" id="UP000595897"/>
    </source>
</evidence>
<gene>
    <name evidence="2" type="ORF">bsdtb5_21350</name>
</gene>
<dbReference type="EMBL" id="AP024169">
    <property type="protein sequence ID" value="BCN30840.1"/>
    <property type="molecule type" value="Genomic_DNA"/>
</dbReference>
<dbReference type="PANTHER" id="PTHR42951:SF22">
    <property type="entry name" value="METALLO BETA-LACTAMASE SUPERFAMILY LIPOPROTEIN"/>
    <property type="match status" value="1"/>
</dbReference>